<evidence type="ECO:0000313" key="3">
    <source>
        <dbReference type="Proteomes" id="UP001223520"/>
    </source>
</evidence>
<dbReference type="EMBL" id="CP124543">
    <property type="protein sequence ID" value="WGV25686.1"/>
    <property type="molecule type" value="Genomic_DNA"/>
</dbReference>
<gene>
    <name evidence="2" type="ORF">QI031_28865</name>
</gene>
<name>A0AAJ6NSG5_9CYAN</name>
<dbReference type="KEGG" id="hbq:QI031_28865"/>
<dbReference type="AlphaFoldDB" id="A0AAJ6NSG5"/>
<dbReference type="RefSeq" id="WP_281482974.1">
    <property type="nucleotide sequence ID" value="NZ_CP124543.1"/>
</dbReference>
<keyword evidence="3" id="KW-1185">Reference proteome</keyword>
<dbReference type="Proteomes" id="UP001223520">
    <property type="component" value="Chromosome"/>
</dbReference>
<protein>
    <submittedName>
        <fullName evidence="2">Uncharacterized protein</fullName>
    </submittedName>
</protein>
<reference evidence="2 3" key="1">
    <citation type="journal article" date="2023" name="Limnol Oceanogr Lett">
        <title>Environmental adaptations by the intertidal Antarctic cyanobacterium Halotia branconii CENA392 as revealed using long-read genome sequencing.</title>
        <authorList>
            <person name="Dextro R.B."/>
            <person name="Delbaje E."/>
            <person name="Freitas P.N.N."/>
            <person name="Geraldes V."/>
            <person name="Pinto E."/>
            <person name="Long P.F."/>
            <person name="Fiore M.F."/>
        </authorList>
    </citation>
    <scope>NUCLEOTIDE SEQUENCE [LARGE SCALE GENOMIC DNA]</scope>
    <source>
        <strain evidence="2 3">CENA392</strain>
    </source>
</reference>
<evidence type="ECO:0000256" key="1">
    <source>
        <dbReference type="SAM" id="MobiDB-lite"/>
    </source>
</evidence>
<evidence type="ECO:0000313" key="2">
    <source>
        <dbReference type="EMBL" id="WGV25686.1"/>
    </source>
</evidence>
<proteinExistence type="predicted"/>
<organism evidence="2 3">
    <name type="scientific">Halotia branconii CENA392</name>
    <dbReference type="NCBI Taxonomy" id="1539056"/>
    <lineage>
        <taxon>Bacteria</taxon>
        <taxon>Bacillati</taxon>
        <taxon>Cyanobacteriota</taxon>
        <taxon>Cyanophyceae</taxon>
        <taxon>Nostocales</taxon>
        <taxon>Nodulariaceae</taxon>
        <taxon>Halotia</taxon>
    </lineage>
</organism>
<accession>A0AAJ6NSG5</accession>
<feature type="region of interest" description="Disordered" evidence="1">
    <location>
        <begin position="113"/>
        <end position="137"/>
    </location>
</feature>
<feature type="compositionally biased region" description="Acidic residues" evidence="1">
    <location>
        <begin position="116"/>
        <end position="137"/>
    </location>
</feature>
<sequence length="137" mass="15794">MKIKTIHAHFLISTGNYSNERIGFSVNLDDGETAEEVVPILRERAKKIVGEKADDLYEKRNKLHRDCIQFEDRLDKLRKEWDATAAFLKAQGLNPDAPSMPQFRNLLSAVTVESEVVSDDEDDEEEDNYDEDDEDYN</sequence>